<name>A0A0B7MW80_9FUNG</name>
<dbReference type="Proteomes" id="UP000054107">
    <property type="component" value="Unassembled WGS sequence"/>
</dbReference>
<proteinExistence type="predicted"/>
<reference evidence="1 2" key="1">
    <citation type="submission" date="2014-09" db="EMBL/GenBank/DDBJ databases">
        <authorList>
            <person name="Ellenberger Sabrina"/>
        </authorList>
    </citation>
    <scope>NUCLEOTIDE SEQUENCE [LARGE SCALE GENOMIC DNA]</scope>
    <source>
        <strain evidence="1 2">CBS 412.66</strain>
    </source>
</reference>
<keyword evidence="2" id="KW-1185">Reference proteome</keyword>
<accession>A0A0B7MW80</accession>
<evidence type="ECO:0000313" key="1">
    <source>
        <dbReference type="EMBL" id="CEP07373.1"/>
    </source>
</evidence>
<evidence type="ECO:0000313" key="2">
    <source>
        <dbReference type="Proteomes" id="UP000054107"/>
    </source>
</evidence>
<dbReference type="AlphaFoldDB" id="A0A0B7MW80"/>
<gene>
    <name evidence="1" type="primary">PARPA_00660.1 scaffold 1011</name>
</gene>
<dbReference type="OrthoDB" id="2287450at2759"/>
<protein>
    <submittedName>
        <fullName evidence="1">Uncharacterized protein</fullName>
    </submittedName>
</protein>
<dbReference type="EMBL" id="LN719213">
    <property type="protein sequence ID" value="CEP07373.1"/>
    <property type="molecule type" value="Genomic_DNA"/>
</dbReference>
<organism evidence="1 2">
    <name type="scientific">Parasitella parasitica</name>
    <dbReference type="NCBI Taxonomy" id="35722"/>
    <lineage>
        <taxon>Eukaryota</taxon>
        <taxon>Fungi</taxon>
        <taxon>Fungi incertae sedis</taxon>
        <taxon>Mucoromycota</taxon>
        <taxon>Mucoromycotina</taxon>
        <taxon>Mucoromycetes</taxon>
        <taxon>Mucorales</taxon>
        <taxon>Mucorineae</taxon>
        <taxon>Mucoraceae</taxon>
        <taxon>Parasitella</taxon>
    </lineage>
</organism>
<sequence>MANCLDKAIKDGVDHSALTVVDAKSFQWISKYHGMYRLIEICAFYLPRDHNNLDVMLGSFQVMNQCQKIVMEAAKACKETIRRVGNDGDMCLPSFGTPIRLAEDQIMNVDPAKLAHAARKLDFLKC</sequence>